<dbReference type="Proteomes" id="UP001432062">
    <property type="component" value="Chromosome"/>
</dbReference>
<evidence type="ECO:0000313" key="1">
    <source>
        <dbReference type="EMBL" id="WUV42869.1"/>
    </source>
</evidence>
<proteinExistence type="predicted"/>
<gene>
    <name evidence="1" type="ORF">OG563_26865</name>
</gene>
<reference evidence="1" key="1">
    <citation type="submission" date="2022-10" db="EMBL/GenBank/DDBJ databases">
        <title>The complete genomes of actinobacterial strains from the NBC collection.</title>
        <authorList>
            <person name="Joergensen T.S."/>
            <person name="Alvarez Arevalo M."/>
            <person name="Sterndorff E.B."/>
            <person name="Faurdal D."/>
            <person name="Vuksanovic O."/>
            <person name="Mourched A.-S."/>
            <person name="Charusanti P."/>
            <person name="Shaw S."/>
            <person name="Blin K."/>
            <person name="Weber T."/>
        </authorList>
    </citation>
    <scope>NUCLEOTIDE SEQUENCE</scope>
    <source>
        <strain evidence="1">NBC_01482</strain>
    </source>
</reference>
<dbReference type="EMBL" id="CP109441">
    <property type="protein sequence ID" value="WUV42869.1"/>
    <property type="molecule type" value="Genomic_DNA"/>
</dbReference>
<name>A0ABZ1YI43_9NOCA</name>
<evidence type="ECO:0000313" key="2">
    <source>
        <dbReference type="Proteomes" id="UP001432062"/>
    </source>
</evidence>
<keyword evidence="2" id="KW-1185">Reference proteome</keyword>
<dbReference type="RefSeq" id="WP_329405487.1">
    <property type="nucleotide sequence ID" value="NZ_CP109441.1"/>
</dbReference>
<sequence length="201" mass="21925">MAGPTVSVATARKHLDYLVEHETSRKRISRESGVARQTIIGILQGVTQRIAPETEQQLLRVRPAAPPIPAGHVDALGSRRRVQALIATGHAVPVIAARARLSIAEITEIALGRRLSVSEATAAKLRRVFTELELVIGRSPAARRMGASHRWSLPLEWDDDKLDDPQHRPCKTSKARMREIAEATTKSGAAGPVRRRVVAAL</sequence>
<protein>
    <submittedName>
        <fullName evidence="1">Uncharacterized protein</fullName>
    </submittedName>
</protein>
<organism evidence="1 2">
    <name type="scientific">Nocardia vinacea</name>
    <dbReference type="NCBI Taxonomy" id="96468"/>
    <lineage>
        <taxon>Bacteria</taxon>
        <taxon>Bacillati</taxon>
        <taxon>Actinomycetota</taxon>
        <taxon>Actinomycetes</taxon>
        <taxon>Mycobacteriales</taxon>
        <taxon>Nocardiaceae</taxon>
        <taxon>Nocardia</taxon>
    </lineage>
</organism>
<accession>A0ABZ1YI43</accession>